<evidence type="ECO:0000256" key="4">
    <source>
        <dbReference type="ARBA" id="ARBA00022801"/>
    </source>
</evidence>
<dbReference type="RefSeq" id="XP_025578402.1">
    <property type="nucleotide sequence ID" value="XM_025724209.1"/>
</dbReference>
<protein>
    <submittedName>
        <fullName evidence="9">Glycoside hydrolase/deacetylase</fullName>
    </submittedName>
</protein>
<name>A0A395HA94_9EURO</name>
<evidence type="ECO:0000256" key="6">
    <source>
        <dbReference type="ARBA" id="ARBA00023285"/>
    </source>
</evidence>
<keyword evidence="10" id="KW-1185">Reference proteome</keyword>
<keyword evidence="4 9" id="KW-0378">Hydrolase</keyword>
<comment type="cofactor">
    <cofactor evidence="1">
        <name>Co(2+)</name>
        <dbReference type="ChEBI" id="CHEBI:48828"/>
    </cofactor>
</comment>
<evidence type="ECO:0000256" key="5">
    <source>
        <dbReference type="ARBA" id="ARBA00023277"/>
    </source>
</evidence>
<evidence type="ECO:0000256" key="7">
    <source>
        <dbReference type="SAM" id="SignalP"/>
    </source>
</evidence>
<dbReference type="VEuPathDB" id="FungiDB:BO80DRAFT_499886"/>
<dbReference type="PROSITE" id="PS51677">
    <property type="entry name" value="NODB"/>
    <property type="match status" value="1"/>
</dbReference>
<organism evidence="9 10">
    <name type="scientific">Aspergillus ibericus CBS 121593</name>
    <dbReference type="NCBI Taxonomy" id="1448316"/>
    <lineage>
        <taxon>Eukaryota</taxon>
        <taxon>Fungi</taxon>
        <taxon>Dikarya</taxon>
        <taxon>Ascomycota</taxon>
        <taxon>Pezizomycotina</taxon>
        <taxon>Eurotiomycetes</taxon>
        <taxon>Eurotiomycetidae</taxon>
        <taxon>Eurotiales</taxon>
        <taxon>Aspergillaceae</taxon>
        <taxon>Aspergillus</taxon>
        <taxon>Aspergillus subgen. Circumdati</taxon>
    </lineage>
</organism>
<keyword evidence="5" id="KW-0119">Carbohydrate metabolism</keyword>
<proteinExistence type="predicted"/>
<dbReference type="GeneID" id="37229074"/>
<dbReference type="PANTHER" id="PTHR46471">
    <property type="entry name" value="CHITIN DEACETYLASE"/>
    <property type="match status" value="1"/>
</dbReference>
<dbReference type="GO" id="GO:0005975">
    <property type="term" value="P:carbohydrate metabolic process"/>
    <property type="evidence" value="ECO:0007669"/>
    <property type="project" value="InterPro"/>
</dbReference>
<dbReference type="GO" id="GO:0046872">
    <property type="term" value="F:metal ion binding"/>
    <property type="evidence" value="ECO:0007669"/>
    <property type="project" value="UniProtKB-KW"/>
</dbReference>
<dbReference type="Pfam" id="PF01522">
    <property type="entry name" value="Polysacc_deac_1"/>
    <property type="match status" value="1"/>
</dbReference>
<dbReference type="CDD" id="cd10951">
    <property type="entry name" value="CE4_ClCDA_like"/>
    <property type="match status" value="1"/>
</dbReference>
<dbReference type="Proteomes" id="UP000249402">
    <property type="component" value="Unassembled WGS sequence"/>
</dbReference>
<reference evidence="9 10" key="1">
    <citation type="submission" date="2018-02" db="EMBL/GenBank/DDBJ databases">
        <title>The genomes of Aspergillus section Nigri reveals drivers in fungal speciation.</title>
        <authorList>
            <consortium name="DOE Joint Genome Institute"/>
            <person name="Vesth T.C."/>
            <person name="Nybo J."/>
            <person name="Theobald S."/>
            <person name="Brandl J."/>
            <person name="Frisvad J.C."/>
            <person name="Nielsen K.F."/>
            <person name="Lyhne E.K."/>
            <person name="Kogle M.E."/>
            <person name="Kuo A."/>
            <person name="Riley R."/>
            <person name="Clum A."/>
            <person name="Nolan M."/>
            <person name="Lipzen A."/>
            <person name="Salamov A."/>
            <person name="Henrissat B."/>
            <person name="Wiebenga A."/>
            <person name="De vries R.P."/>
            <person name="Grigoriev I.V."/>
            <person name="Mortensen U.H."/>
            <person name="Andersen M.R."/>
            <person name="Baker S.E."/>
        </authorList>
    </citation>
    <scope>NUCLEOTIDE SEQUENCE [LARGE SCALE GENOMIC DNA]</scope>
    <source>
        <strain evidence="9 10">CBS 121593</strain>
    </source>
</reference>
<evidence type="ECO:0000313" key="9">
    <source>
        <dbReference type="EMBL" id="RAL04075.1"/>
    </source>
</evidence>
<dbReference type="SUPFAM" id="SSF88713">
    <property type="entry name" value="Glycoside hydrolase/deacetylase"/>
    <property type="match status" value="1"/>
</dbReference>
<keyword evidence="6" id="KW-0170">Cobalt</keyword>
<accession>A0A395HA94</accession>
<feature type="signal peptide" evidence="7">
    <location>
        <begin position="1"/>
        <end position="22"/>
    </location>
</feature>
<dbReference type="EMBL" id="KZ824425">
    <property type="protein sequence ID" value="RAL04075.1"/>
    <property type="molecule type" value="Genomic_DNA"/>
</dbReference>
<dbReference type="STRING" id="1448316.A0A395HA94"/>
<dbReference type="PANTHER" id="PTHR46471:SF2">
    <property type="entry name" value="CHITIN DEACETYLASE-RELATED"/>
    <property type="match status" value="1"/>
</dbReference>
<dbReference type="OrthoDB" id="2125469at2759"/>
<feature type="domain" description="NodB homology" evidence="8">
    <location>
        <begin position="47"/>
        <end position="228"/>
    </location>
</feature>
<keyword evidence="2" id="KW-0479">Metal-binding</keyword>
<dbReference type="InterPro" id="IPR011330">
    <property type="entry name" value="Glyco_hydro/deAcase_b/a-brl"/>
</dbReference>
<evidence type="ECO:0000256" key="3">
    <source>
        <dbReference type="ARBA" id="ARBA00022729"/>
    </source>
</evidence>
<evidence type="ECO:0000256" key="1">
    <source>
        <dbReference type="ARBA" id="ARBA00001941"/>
    </source>
</evidence>
<dbReference type="Gene3D" id="3.20.20.370">
    <property type="entry name" value="Glycoside hydrolase/deacetylase"/>
    <property type="match status" value="1"/>
</dbReference>
<gene>
    <name evidence="9" type="ORF">BO80DRAFT_499886</name>
</gene>
<dbReference type="AlphaFoldDB" id="A0A395HA94"/>
<feature type="chain" id="PRO_5017313333" evidence="7">
    <location>
        <begin position="23"/>
        <end position="243"/>
    </location>
</feature>
<evidence type="ECO:0000259" key="8">
    <source>
        <dbReference type="PROSITE" id="PS51677"/>
    </source>
</evidence>
<sequence length="243" mass="27032">MLLTTLQFLLPTILTLLQPSHGQPVNQTGQTQSVPYATILTHCTAPGTIALTFDDGPYTYTPALLDLLSEYGARSTFFVNGYRLTEYTDVLQRTFKEGHQVASHTYSHKHLLSLDYASIVNEMSSLETLFRNVLGVVPTYMRPPYLEVDQRVLGVMAELGYHVISASVDTKDYENNDPWLIDKSVRKFVDGVNAGGSIVLAHDTHAQTVFTLARAMLEEVTKRGLKATTVADCLGDPVESWYR</sequence>
<evidence type="ECO:0000313" key="10">
    <source>
        <dbReference type="Proteomes" id="UP000249402"/>
    </source>
</evidence>
<keyword evidence="3 7" id="KW-0732">Signal</keyword>
<evidence type="ECO:0000256" key="2">
    <source>
        <dbReference type="ARBA" id="ARBA00022723"/>
    </source>
</evidence>
<dbReference type="GO" id="GO:0016810">
    <property type="term" value="F:hydrolase activity, acting on carbon-nitrogen (but not peptide) bonds"/>
    <property type="evidence" value="ECO:0007669"/>
    <property type="project" value="InterPro"/>
</dbReference>
<dbReference type="InterPro" id="IPR002509">
    <property type="entry name" value="NODB_dom"/>
</dbReference>